<evidence type="ECO:0000313" key="3">
    <source>
        <dbReference type="Proteomes" id="UP001221217"/>
    </source>
</evidence>
<feature type="domain" description="Putative auto-transporter adhesin head GIN" evidence="1">
    <location>
        <begin position="32"/>
        <end position="213"/>
    </location>
</feature>
<dbReference type="EMBL" id="JAQQAL010000031">
    <property type="protein sequence ID" value="MDC7227716.1"/>
    <property type="molecule type" value="Genomic_DNA"/>
</dbReference>
<dbReference type="AlphaFoldDB" id="A0AAJ1MLC1"/>
<sequence length="231" mass="24388">MAVLSAAVIFTGCNMMRGSGIIVENEVDIDGFKSIDANYNCDLTVTQGDEYSVTVNCDDNIVDSLDLKLVGDSLYISLAPYSVYNYVTFEVIVVMPSLEEAVISGATDFEISGFESDSTFNADVSGASRGTFSFISVGDISAEVSGASEVTIEAVDMEGTLYVKCSGASKADLRDIEAKNADVELSGASKMWVDCSGTLSGSVSGASDLYYQGGCYTGDLDLDISSDLMQF</sequence>
<comment type="caution">
    <text evidence="2">The sequence shown here is derived from an EMBL/GenBank/DDBJ whole genome shotgun (WGS) entry which is preliminary data.</text>
</comment>
<dbReference type="InterPro" id="IPR021255">
    <property type="entry name" value="DUF2807"/>
</dbReference>
<dbReference type="Proteomes" id="UP001221217">
    <property type="component" value="Unassembled WGS sequence"/>
</dbReference>
<organism evidence="2 3">
    <name type="scientific">Candidatus Thalassospirochaeta sargassi</name>
    <dbReference type="NCBI Taxonomy" id="3119039"/>
    <lineage>
        <taxon>Bacteria</taxon>
        <taxon>Pseudomonadati</taxon>
        <taxon>Spirochaetota</taxon>
        <taxon>Spirochaetia</taxon>
        <taxon>Spirochaetales</taxon>
        <taxon>Spirochaetaceae</taxon>
        <taxon>Candidatus Thalassospirochaeta</taxon>
    </lineage>
</organism>
<dbReference type="Gene3D" id="2.160.20.120">
    <property type="match status" value="1"/>
</dbReference>
<proteinExistence type="predicted"/>
<accession>A0AAJ1MLC1</accession>
<dbReference type="Pfam" id="PF10988">
    <property type="entry name" value="DUF2807"/>
    <property type="match status" value="1"/>
</dbReference>
<evidence type="ECO:0000259" key="1">
    <source>
        <dbReference type="Pfam" id="PF10988"/>
    </source>
</evidence>
<gene>
    <name evidence="2" type="ORF">PQJ61_13210</name>
</gene>
<name>A0AAJ1MLC1_9SPIO</name>
<protein>
    <submittedName>
        <fullName evidence="2">DUF2807 domain-containing protein</fullName>
    </submittedName>
</protein>
<reference evidence="2 3" key="1">
    <citation type="submission" date="2022-12" db="EMBL/GenBank/DDBJ databases">
        <title>Metagenome assembled genome from gulf of manar.</title>
        <authorList>
            <person name="Kohli P."/>
            <person name="Pk S."/>
            <person name="Venkata Ramana C."/>
            <person name="Sasikala C."/>
        </authorList>
    </citation>
    <scope>NUCLEOTIDE SEQUENCE [LARGE SCALE GENOMIC DNA]</scope>
    <source>
        <strain evidence="2">JB008</strain>
    </source>
</reference>
<evidence type="ECO:0000313" key="2">
    <source>
        <dbReference type="EMBL" id="MDC7227716.1"/>
    </source>
</evidence>